<proteinExistence type="predicted"/>
<dbReference type="EMBL" id="VSSQ01053196">
    <property type="protein sequence ID" value="MPN07235.1"/>
    <property type="molecule type" value="Genomic_DNA"/>
</dbReference>
<name>A0A645EYV3_9ZZZZ</name>
<comment type="caution">
    <text evidence="1">The sequence shown here is derived from an EMBL/GenBank/DDBJ whole genome shotgun (WGS) entry which is preliminary data.</text>
</comment>
<dbReference type="AlphaFoldDB" id="A0A645EYV3"/>
<reference evidence="1" key="1">
    <citation type="submission" date="2019-08" db="EMBL/GenBank/DDBJ databases">
        <authorList>
            <person name="Kucharzyk K."/>
            <person name="Murdoch R.W."/>
            <person name="Higgins S."/>
            <person name="Loffler F."/>
        </authorList>
    </citation>
    <scope>NUCLEOTIDE SEQUENCE</scope>
</reference>
<accession>A0A645EYV3</accession>
<evidence type="ECO:0000313" key="1">
    <source>
        <dbReference type="EMBL" id="MPN07235.1"/>
    </source>
</evidence>
<protein>
    <submittedName>
        <fullName evidence="1">Uncharacterized protein</fullName>
    </submittedName>
</protein>
<gene>
    <name evidence="1" type="ORF">SDC9_154501</name>
</gene>
<sequence>MDADAARALLEQHLEERLLNLIGDGQAARMDYSSREEGGMLIVTLLAECSEQVGRTIPMAEQK</sequence>
<organism evidence="1">
    <name type="scientific">bioreactor metagenome</name>
    <dbReference type="NCBI Taxonomy" id="1076179"/>
    <lineage>
        <taxon>unclassified sequences</taxon>
        <taxon>metagenomes</taxon>
        <taxon>ecological metagenomes</taxon>
    </lineage>
</organism>